<sequence length="327" mass="38733">MIISERQISKELAFYKALSSRFYLEEKDAKKLLVLERGYKGERIYDEVFDEEGHSSVFVFRDIYLRIGDSIVQYDAPIVSDAGITVNEIKNYSGFYRVERGKWYAGNFEVPDDPLAQLKHAMNKPLKLQYIHRLNFDIEGKVVFPHIDFRLNFDNQDVRERLVMRSELRDYLKRFSNEYAGRYAEPIAEAVSSHIIDNPFFDKSANFDSVRKGLYCGNCGGFEMIDNHFYMRCLDCGSREKKETHLLRAISDFRALFLDERMTKKKFLIFINYAVSHRTAQRMLNKYCECVVNGARTYYLFKHESFEEVYAKYESSYRYKDRKADIF</sequence>
<proteinExistence type="predicted"/>
<evidence type="ECO:0000259" key="1">
    <source>
        <dbReference type="PROSITE" id="PS50965"/>
    </source>
</evidence>
<comment type="caution">
    <text evidence="2">The sequence shown here is derived from an EMBL/GenBank/DDBJ whole genome shotgun (WGS) entry which is preliminary data.</text>
</comment>
<dbReference type="Proteomes" id="UP000257076">
    <property type="component" value="Unassembled WGS sequence"/>
</dbReference>
<organism evidence="2 3">
    <name type="scientific">Jeotgalicoccus halotolerans</name>
    <dbReference type="NCBI Taxonomy" id="157227"/>
    <lineage>
        <taxon>Bacteria</taxon>
        <taxon>Bacillati</taxon>
        <taxon>Bacillota</taxon>
        <taxon>Bacilli</taxon>
        <taxon>Bacillales</taxon>
        <taxon>Staphylococcaceae</taxon>
        <taxon>Jeotgalicoccus</taxon>
    </lineage>
</organism>
<accession>A0A3E0AX24</accession>
<reference evidence="2 3" key="1">
    <citation type="submission" date="2018-08" db="EMBL/GenBank/DDBJ databases">
        <title>Genomic Encyclopedia of Type Strains, Phase IV (KMG-IV): sequencing the most valuable type-strain genomes for metagenomic binning, comparative biology and taxonomic classification.</title>
        <authorList>
            <person name="Goeker M."/>
        </authorList>
    </citation>
    <scope>NUCLEOTIDE SEQUENCE [LARGE SCALE GENOMIC DNA]</scope>
    <source>
        <strain evidence="2 3">DSM 17274</strain>
    </source>
</reference>
<gene>
    <name evidence="2" type="ORF">DFR63_1373</name>
</gene>
<dbReference type="AlphaFoldDB" id="A0A3E0AX24"/>
<evidence type="ECO:0000313" key="2">
    <source>
        <dbReference type="EMBL" id="REG24281.1"/>
    </source>
</evidence>
<dbReference type="Pfam" id="PF08378">
    <property type="entry name" value="NERD"/>
    <property type="match status" value="1"/>
</dbReference>
<name>A0A3E0AX24_9STAP</name>
<feature type="domain" description="NERD" evidence="1">
    <location>
        <begin position="37"/>
        <end position="145"/>
    </location>
</feature>
<dbReference type="RefSeq" id="WP_162842300.1">
    <property type="nucleotide sequence ID" value="NZ_CBCSHX010000003.1"/>
</dbReference>
<dbReference type="EMBL" id="QUMW01000011">
    <property type="protein sequence ID" value="REG24281.1"/>
    <property type="molecule type" value="Genomic_DNA"/>
</dbReference>
<protein>
    <submittedName>
        <fullName evidence="2">Nuclease-like protein</fullName>
    </submittedName>
</protein>
<dbReference type="PROSITE" id="PS50965">
    <property type="entry name" value="NERD"/>
    <property type="match status" value="1"/>
</dbReference>
<keyword evidence="3" id="KW-1185">Reference proteome</keyword>
<dbReference type="InterPro" id="IPR011528">
    <property type="entry name" value="NERD"/>
</dbReference>
<evidence type="ECO:0000313" key="3">
    <source>
        <dbReference type="Proteomes" id="UP000257076"/>
    </source>
</evidence>